<evidence type="ECO:0000313" key="3">
    <source>
        <dbReference type="Proteomes" id="UP000291469"/>
    </source>
</evidence>
<evidence type="ECO:0000256" key="1">
    <source>
        <dbReference type="SAM" id="Phobius"/>
    </source>
</evidence>
<dbReference type="EMBL" id="CP036402">
    <property type="protein sequence ID" value="QBI19335.1"/>
    <property type="molecule type" value="Genomic_DNA"/>
</dbReference>
<dbReference type="AlphaFoldDB" id="A0A411YDQ0"/>
<dbReference type="RefSeq" id="WP_131154332.1">
    <property type="nucleotide sequence ID" value="NZ_CP036402.1"/>
</dbReference>
<protein>
    <submittedName>
        <fullName evidence="2">Uncharacterized protein</fullName>
    </submittedName>
</protein>
<sequence length="60" mass="6624">MNDKATERVSRAASVLTLTALAPWLASYIGWPTSLAIAIWIFFAFDDRIPQPTAEEATRA</sequence>
<keyword evidence="1" id="KW-0472">Membrane</keyword>
<gene>
    <name evidence="2" type="ORF">ER308_07110</name>
</gene>
<keyword evidence="3" id="KW-1185">Reference proteome</keyword>
<evidence type="ECO:0000313" key="2">
    <source>
        <dbReference type="EMBL" id="QBI19335.1"/>
    </source>
</evidence>
<keyword evidence="1" id="KW-0812">Transmembrane</keyword>
<dbReference type="KEGG" id="erz:ER308_07110"/>
<proteinExistence type="predicted"/>
<accession>A0A411YDQ0</accession>
<organism evidence="2 3">
    <name type="scientific">Egibacter rhizosphaerae</name>
    <dbReference type="NCBI Taxonomy" id="1670831"/>
    <lineage>
        <taxon>Bacteria</taxon>
        <taxon>Bacillati</taxon>
        <taxon>Actinomycetota</taxon>
        <taxon>Nitriliruptoria</taxon>
        <taxon>Egibacterales</taxon>
        <taxon>Egibacteraceae</taxon>
        <taxon>Egibacter</taxon>
    </lineage>
</organism>
<keyword evidence="1" id="KW-1133">Transmembrane helix</keyword>
<name>A0A411YDQ0_9ACTN</name>
<dbReference type="Proteomes" id="UP000291469">
    <property type="component" value="Chromosome"/>
</dbReference>
<reference evidence="2 3" key="1">
    <citation type="submission" date="2019-01" db="EMBL/GenBank/DDBJ databases">
        <title>Egibacter rhizosphaerae EGI 80759T.</title>
        <authorList>
            <person name="Chen D.-D."/>
            <person name="Tian Y."/>
            <person name="Jiao J.-Y."/>
            <person name="Zhang X.-T."/>
            <person name="Zhang Y.-G."/>
            <person name="Zhang Y."/>
            <person name="Xiao M."/>
            <person name="Shu W.-S."/>
            <person name="Li W.-J."/>
        </authorList>
    </citation>
    <scope>NUCLEOTIDE SEQUENCE [LARGE SCALE GENOMIC DNA]</scope>
    <source>
        <strain evidence="2 3">EGI 80759</strain>
    </source>
</reference>
<feature type="transmembrane region" description="Helical" evidence="1">
    <location>
        <begin position="25"/>
        <end position="45"/>
    </location>
</feature>